<dbReference type="VEuPathDB" id="FungiDB:ACLA_043560"/>
<feature type="coiled-coil region" evidence="1">
    <location>
        <begin position="717"/>
        <end position="744"/>
    </location>
</feature>
<reference evidence="3 4" key="1">
    <citation type="journal article" date="2008" name="PLoS Genet.">
        <title>Genomic islands in the pathogenic filamentous fungus Aspergillus fumigatus.</title>
        <authorList>
            <person name="Fedorova N.D."/>
            <person name="Khaldi N."/>
            <person name="Joardar V.S."/>
            <person name="Maiti R."/>
            <person name="Amedeo P."/>
            <person name="Anderson M.J."/>
            <person name="Crabtree J."/>
            <person name="Silva J.C."/>
            <person name="Badger J.H."/>
            <person name="Albarraq A."/>
            <person name="Angiuoli S."/>
            <person name="Bussey H."/>
            <person name="Bowyer P."/>
            <person name="Cotty P.J."/>
            <person name="Dyer P.S."/>
            <person name="Egan A."/>
            <person name="Galens K."/>
            <person name="Fraser-Liggett C.M."/>
            <person name="Haas B.J."/>
            <person name="Inman J.M."/>
            <person name="Kent R."/>
            <person name="Lemieux S."/>
            <person name="Malavazi I."/>
            <person name="Orvis J."/>
            <person name="Roemer T."/>
            <person name="Ronning C.M."/>
            <person name="Sundaram J.P."/>
            <person name="Sutton G."/>
            <person name="Turner G."/>
            <person name="Venter J.C."/>
            <person name="White O.R."/>
            <person name="Whitty B.R."/>
            <person name="Youngman P."/>
            <person name="Wolfe K.H."/>
            <person name="Goldman G.H."/>
            <person name="Wortman J.R."/>
            <person name="Jiang B."/>
            <person name="Denning D.W."/>
            <person name="Nierman W.C."/>
        </authorList>
    </citation>
    <scope>NUCLEOTIDE SEQUENCE [LARGE SCALE GENOMIC DNA]</scope>
    <source>
        <strain evidence="4">ATCC 1007 / CBS 513.65 / DSM 816 / NCTC 3887 / NRRL 1</strain>
    </source>
</reference>
<dbReference type="AlphaFoldDB" id="A1C8K0"/>
<feature type="domain" description="Heterokaryon incompatibility" evidence="2">
    <location>
        <begin position="199"/>
        <end position="359"/>
    </location>
</feature>
<organism evidence="3 4">
    <name type="scientific">Aspergillus clavatus (strain ATCC 1007 / CBS 513.65 / DSM 816 / NCTC 3887 / NRRL 1 / QM 1276 / 107)</name>
    <dbReference type="NCBI Taxonomy" id="344612"/>
    <lineage>
        <taxon>Eukaryota</taxon>
        <taxon>Fungi</taxon>
        <taxon>Dikarya</taxon>
        <taxon>Ascomycota</taxon>
        <taxon>Pezizomycotina</taxon>
        <taxon>Eurotiomycetes</taxon>
        <taxon>Eurotiomycetidae</taxon>
        <taxon>Eurotiales</taxon>
        <taxon>Aspergillaceae</taxon>
        <taxon>Aspergillus</taxon>
        <taxon>Aspergillus subgen. Fumigati</taxon>
    </lineage>
</organism>
<dbReference type="InterPro" id="IPR010730">
    <property type="entry name" value="HET"/>
</dbReference>
<dbReference type="RefSeq" id="XP_001275063.1">
    <property type="nucleotide sequence ID" value="XM_001275062.1"/>
</dbReference>
<dbReference type="OMA" id="WSWARSD"/>
<dbReference type="OrthoDB" id="5362512at2759"/>
<evidence type="ECO:0000259" key="2">
    <source>
        <dbReference type="Pfam" id="PF06985"/>
    </source>
</evidence>
<keyword evidence="1" id="KW-0175">Coiled coil</keyword>
<dbReference type="KEGG" id="act:ACLA_043560"/>
<evidence type="ECO:0000313" key="3">
    <source>
        <dbReference type="EMBL" id="EAW13637.1"/>
    </source>
</evidence>
<dbReference type="Pfam" id="PF06985">
    <property type="entry name" value="HET"/>
    <property type="match status" value="1"/>
</dbReference>
<keyword evidence="4" id="KW-1185">Reference proteome</keyword>
<name>A1C8K0_ASPCL</name>
<dbReference type="PANTHER" id="PTHR33112:SF9">
    <property type="entry name" value="HETEROKARYON INCOMPATIBILITY DOMAIN-CONTAINING PROTEIN"/>
    <property type="match status" value="1"/>
</dbReference>
<dbReference type="eggNOG" id="ENOG502SICY">
    <property type="taxonomic scope" value="Eukaryota"/>
</dbReference>
<proteinExistence type="predicted"/>
<evidence type="ECO:0000313" key="4">
    <source>
        <dbReference type="Proteomes" id="UP000006701"/>
    </source>
</evidence>
<sequence length="754" mass="85387">MSGTNDDPFLESAAECPVCLDLNKDHLRRQWRRYGRLYAADSPYSFTLNLLSENLAGKSCDGCAVVWEAAQKIKEEFGLDFRNAILEFLDDERKGLSLTLTMLHPLHTAPGDWENAKANLDLKVKVHTGPTKKRPDRLWEHNIMSPRYEIYSHSERKSMYCNLDEPGRALPTRVLDLGEQEAITSDVRLYVTDKEQADYLCLSHCWGADSGLKPLRTVHERLEEFQIGISFGSLPKTFKDAVIFTRKLGYRYLWIDSLCIIQDDGDDWMREAGQMASIYENAVLTLSAASSSDSSGGLFRVTAHPEIPLGGSEKGQGQLAMRRFANPSFLAYAKRGSARDMTDAARTSPLFRRAWVFQERILSRRILFFTPLELVFECRDSNSTESGWSWIDSSPKHAFTSVYDRAISPTSLSALWRKLVGKFTQLRLSLEKDTLPAMAGVAQRFLLQAQSTDPNSYFAGLWRETFIEDLLWEVSSYRHDGHQRINPGIPSWSWARSDSPKRYAQRMILTHLSRLKDAVCVSKGPAANALTSVESGYAVLSGYPIQAKMTRAGIVVDQNPRVCHIPDSDYPWYEDGPDKIENGDQLSILPLATSADAEHGTSIHAIVLRPNRNGDGSFTRIGVFRISIHHLRNHRYIFEGTSVFLDVCKRQVSYGESLLGDDGKYREVEGSSEPLYLAPKAGKELSAFKSQAHDLHLFLHGNKPELKSAEFIGQKHLDTLKSEMETEERRMEEWNRRNEQGEAQLYERVLVKIV</sequence>
<gene>
    <name evidence="3" type="ORF">ACLA_043560</name>
</gene>
<accession>A1C8K0</accession>
<dbReference type="Proteomes" id="UP000006701">
    <property type="component" value="Unassembled WGS sequence"/>
</dbReference>
<dbReference type="HOGENOM" id="CLU_002639_2_8_1"/>
<dbReference type="PANTHER" id="PTHR33112">
    <property type="entry name" value="DOMAIN PROTEIN, PUTATIVE-RELATED"/>
    <property type="match status" value="1"/>
</dbReference>
<dbReference type="GeneID" id="4707353"/>
<dbReference type="EMBL" id="DS027046">
    <property type="protein sequence ID" value="EAW13637.1"/>
    <property type="molecule type" value="Genomic_DNA"/>
</dbReference>
<evidence type="ECO:0000256" key="1">
    <source>
        <dbReference type="SAM" id="Coils"/>
    </source>
</evidence>
<protein>
    <submittedName>
        <fullName evidence="3">HET domain protein</fullName>
    </submittedName>
</protein>